<keyword evidence="2 4" id="KW-0378">Hydrolase</keyword>
<protein>
    <submittedName>
        <fullName evidence="4">N-sulfoglucosamine sulfohydrolase</fullName>
    </submittedName>
</protein>
<dbReference type="PANTHER" id="PTHR42693">
    <property type="entry name" value="ARYLSULFATASE FAMILY MEMBER"/>
    <property type="match status" value="1"/>
</dbReference>
<dbReference type="PANTHER" id="PTHR42693:SF53">
    <property type="entry name" value="ENDO-4-O-SULFATASE"/>
    <property type="match status" value="1"/>
</dbReference>
<organism evidence="4 5">
    <name type="scientific">Fusarium culmorum</name>
    <dbReference type="NCBI Taxonomy" id="5516"/>
    <lineage>
        <taxon>Eukaryota</taxon>
        <taxon>Fungi</taxon>
        <taxon>Dikarya</taxon>
        <taxon>Ascomycota</taxon>
        <taxon>Pezizomycotina</taxon>
        <taxon>Sordariomycetes</taxon>
        <taxon>Hypocreomycetidae</taxon>
        <taxon>Hypocreales</taxon>
        <taxon>Nectriaceae</taxon>
        <taxon>Fusarium</taxon>
    </lineage>
</organism>
<dbReference type="EMBL" id="PVEM01000023">
    <property type="protein sequence ID" value="PTD02149.1"/>
    <property type="molecule type" value="Genomic_DNA"/>
</dbReference>
<feature type="domain" description="Sulfatase N-terminal" evidence="3">
    <location>
        <begin position="5"/>
        <end position="291"/>
    </location>
</feature>
<name>A0A2T4GF51_FUSCU</name>
<evidence type="ECO:0000259" key="3">
    <source>
        <dbReference type="Pfam" id="PF00884"/>
    </source>
</evidence>
<reference evidence="4 5" key="1">
    <citation type="submission" date="2018-02" db="EMBL/GenBank/DDBJ databases">
        <title>Fusarium culmorum secondary metabolites in fungal-bacterial-plant interactions.</title>
        <authorList>
            <person name="Schmidt R."/>
        </authorList>
    </citation>
    <scope>NUCLEOTIDE SEQUENCE [LARGE SCALE GENOMIC DNA]</scope>
    <source>
        <strain evidence="4 5">PV</strain>
    </source>
</reference>
<comment type="caution">
    <text evidence="4">The sequence shown here is derived from an EMBL/GenBank/DDBJ whole genome shotgun (WGS) entry which is preliminary data.</text>
</comment>
<proteinExistence type="inferred from homology"/>
<evidence type="ECO:0000256" key="2">
    <source>
        <dbReference type="ARBA" id="ARBA00022801"/>
    </source>
</evidence>
<sequence>MSPSKNILLMIADDLGREQVGCYGGQSQLTPNLGGLAVSGSRFDMAFTSTASCSGSRTVIYTGLHTHETGSYGLTHGNNGFRTFENVESTPLLFNKIGYKTGILGKVHVSPDNLYPWQTRLESESRNVAAIADEADSFFQPSKAEDEPFFLTIGFVDPHRQLDTRGGFGNVEDNYDPRLNDKIFKPEDVTVPSFLSDIPEVREELAEYYRSIHRMDQGVGMILESLERNGLSGDTLVLFLSDNGPPFVNSKTTLFEAGVRLPFLMRAPGFTTGSTNPNLVSYVDILPTFLD</sequence>
<dbReference type="InterPro" id="IPR017850">
    <property type="entry name" value="Alkaline_phosphatase_core_sf"/>
</dbReference>
<dbReference type="AlphaFoldDB" id="A0A2T4GF51"/>
<keyword evidence="5" id="KW-1185">Reference proteome</keyword>
<dbReference type="OrthoDB" id="103349at2759"/>
<gene>
    <name evidence="4" type="ORF">FCULG_00012076</name>
</gene>
<evidence type="ECO:0000313" key="5">
    <source>
        <dbReference type="Proteomes" id="UP000241587"/>
    </source>
</evidence>
<accession>A0A2T4GF51</accession>
<dbReference type="InterPro" id="IPR050738">
    <property type="entry name" value="Sulfatase"/>
</dbReference>
<dbReference type="SUPFAM" id="SSF53649">
    <property type="entry name" value="Alkaline phosphatase-like"/>
    <property type="match status" value="1"/>
</dbReference>
<dbReference type="Gene3D" id="3.40.720.10">
    <property type="entry name" value="Alkaline Phosphatase, subunit A"/>
    <property type="match status" value="1"/>
</dbReference>
<evidence type="ECO:0000313" key="4">
    <source>
        <dbReference type="EMBL" id="PTD02149.1"/>
    </source>
</evidence>
<comment type="similarity">
    <text evidence="1">Belongs to the sulfatase family.</text>
</comment>
<dbReference type="Proteomes" id="UP000241587">
    <property type="component" value="Unassembled WGS sequence"/>
</dbReference>
<dbReference type="InterPro" id="IPR000917">
    <property type="entry name" value="Sulfatase_N"/>
</dbReference>
<dbReference type="GO" id="GO:0004065">
    <property type="term" value="F:arylsulfatase activity"/>
    <property type="evidence" value="ECO:0007669"/>
    <property type="project" value="TreeGrafter"/>
</dbReference>
<dbReference type="Pfam" id="PF00884">
    <property type="entry name" value="Sulfatase"/>
    <property type="match status" value="1"/>
</dbReference>
<evidence type="ECO:0000256" key="1">
    <source>
        <dbReference type="ARBA" id="ARBA00008779"/>
    </source>
</evidence>